<sequence length="474" mass="55573">MNKTYYLGPLNIYSLRGIIVLISLLVSFYCLLLSLNSDSTNGIQFVFIIPFCFAFCLWFFSKNNIYFGPGLIILYIMLFLKYVVFFPFYILGGYESDVIPRVLISEYVYLVYYLMLVEMVLIFFTIKFFSRKKNIVIPFVTKPNFVFIFLLVVCSLILIIAFPVLLRNYHFVFDSSRYADPTYAFGDEEMVYGPTLGLELLKFTIIFLNLYLFEKYCLKYFSSKKAIYIFLSVVCILVFSLFYIGISRSSILLPFLSYFFIVSKFYKEYSKKILLFISIYFFVLMLTLTIFKQFRTSSVSDGVEIFIGPVYFSNFINGYTNSFPNIYQGLYGFKDYEGEIDVELILNDYLSSIPFLHRLANMDYRTNVIFNEKISTVNRPSSRILPMSIQGYMHLGVVFFFIYPVLSVLLILYFDSFFLQSNNVYTSYAFAFVSIAIGFSIGHLFTFHVVGRIFRVFLPMILLVYINNKKFKIR</sequence>
<dbReference type="Proteomes" id="UP000256405">
    <property type="component" value="Unassembled WGS sequence"/>
</dbReference>
<feature type="transmembrane region" description="Helical" evidence="1">
    <location>
        <begin position="250"/>
        <end position="266"/>
    </location>
</feature>
<evidence type="ECO:0000256" key="1">
    <source>
        <dbReference type="SAM" id="Phobius"/>
    </source>
</evidence>
<evidence type="ECO:0000313" key="3">
    <source>
        <dbReference type="Proteomes" id="UP000256405"/>
    </source>
</evidence>
<proteinExistence type="predicted"/>
<feature type="transmembrane region" description="Helical" evidence="1">
    <location>
        <begin position="110"/>
        <end position="129"/>
    </location>
</feature>
<gene>
    <name evidence="2" type="ORF">C8N25_14413</name>
</gene>
<dbReference type="EMBL" id="QUNF01000044">
    <property type="protein sequence ID" value="REG77487.1"/>
    <property type="molecule type" value="Genomic_DNA"/>
</dbReference>
<feature type="transmembrane region" description="Helical" evidence="1">
    <location>
        <begin position="273"/>
        <end position="291"/>
    </location>
</feature>
<feature type="transmembrane region" description="Helical" evidence="1">
    <location>
        <begin position="145"/>
        <end position="166"/>
    </location>
</feature>
<feature type="transmembrane region" description="Helical" evidence="1">
    <location>
        <begin position="392"/>
        <end position="413"/>
    </location>
</feature>
<keyword evidence="1" id="KW-1133">Transmembrane helix</keyword>
<evidence type="ECO:0008006" key="4">
    <source>
        <dbReference type="Google" id="ProtNLM"/>
    </source>
</evidence>
<feature type="transmembrane region" description="Helical" evidence="1">
    <location>
        <begin position="41"/>
        <end position="60"/>
    </location>
</feature>
<feature type="transmembrane region" description="Helical" evidence="1">
    <location>
        <begin position="225"/>
        <end position="244"/>
    </location>
</feature>
<name>A0A3E0D4P7_9BACT</name>
<dbReference type="AlphaFoldDB" id="A0A3E0D4P7"/>
<keyword evidence="1" id="KW-0812">Transmembrane</keyword>
<protein>
    <recommendedName>
        <fullName evidence="4">Oligosaccharide repeat unit polymerase</fullName>
    </recommendedName>
</protein>
<feature type="transmembrane region" description="Helical" evidence="1">
    <location>
        <begin position="191"/>
        <end position="213"/>
    </location>
</feature>
<keyword evidence="3" id="KW-1185">Reference proteome</keyword>
<feature type="transmembrane region" description="Helical" evidence="1">
    <location>
        <begin position="425"/>
        <end position="443"/>
    </location>
</feature>
<organism evidence="2 3">
    <name type="scientific">Algoriphagus antarcticus</name>
    <dbReference type="NCBI Taxonomy" id="238540"/>
    <lineage>
        <taxon>Bacteria</taxon>
        <taxon>Pseudomonadati</taxon>
        <taxon>Bacteroidota</taxon>
        <taxon>Cytophagia</taxon>
        <taxon>Cytophagales</taxon>
        <taxon>Cyclobacteriaceae</taxon>
        <taxon>Algoriphagus</taxon>
    </lineage>
</organism>
<dbReference type="RefSeq" id="WP_140160656.1">
    <property type="nucleotide sequence ID" value="NZ_MSSW01000102.1"/>
</dbReference>
<comment type="caution">
    <text evidence="2">The sequence shown here is derived from an EMBL/GenBank/DDBJ whole genome shotgun (WGS) entry which is preliminary data.</text>
</comment>
<feature type="transmembrane region" description="Helical" evidence="1">
    <location>
        <begin position="12"/>
        <end position="35"/>
    </location>
</feature>
<keyword evidence="1" id="KW-0472">Membrane</keyword>
<evidence type="ECO:0000313" key="2">
    <source>
        <dbReference type="EMBL" id="REG77487.1"/>
    </source>
</evidence>
<feature type="transmembrane region" description="Helical" evidence="1">
    <location>
        <begin position="72"/>
        <end position="90"/>
    </location>
</feature>
<accession>A0A3E0D4P7</accession>
<reference evidence="2 3" key="1">
    <citation type="submission" date="2018-08" db="EMBL/GenBank/DDBJ databases">
        <title>Genomic Encyclopedia of Archaeal and Bacterial Type Strains, Phase II (KMG-II): from individual species to whole genera.</title>
        <authorList>
            <person name="Goeker M."/>
        </authorList>
    </citation>
    <scope>NUCLEOTIDE SEQUENCE [LARGE SCALE GENOMIC DNA]</scope>
    <source>
        <strain evidence="2 3">DSM 15986</strain>
    </source>
</reference>